<sequence>MHANTPRKEVKEILEWSHGLRSQDTLGDLGNEPKSARVQAGHIKRIVPAPGVGASDAVSQAGPARSLSLPVGAFVAPQAIVATDAGPSVGKHDKPMRFLQLRKCEELLEVDCPSYRYPTDAVRKTKMAIVEIKTNSRCGRADLAYMTQRA</sequence>
<gene>
    <name evidence="1" type="ORF">BP01DRAFT_382187</name>
</gene>
<dbReference type="EMBL" id="KZ821229">
    <property type="protein sequence ID" value="PYH46004.1"/>
    <property type="molecule type" value="Genomic_DNA"/>
</dbReference>
<accession>A0A318ZHZ1</accession>
<dbReference type="GeneID" id="37078583"/>
<reference evidence="1 2" key="1">
    <citation type="submission" date="2016-12" db="EMBL/GenBank/DDBJ databases">
        <title>The genomes of Aspergillus section Nigri reveals drivers in fungal speciation.</title>
        <authorList>
            <consortium name="DOE Joint Genome Institute"/>
            <person name="Vesth T.C."/>
            <person name="Nybo J."/>
            <person name="Theobald S."/>
            <person name="Brandl J."/>
            <person name="Frisvad J.C."/>
            <person name="Nielsen K.F."/>
            <person name="Lyhne E.K."/>
            <person name="Kogle M.E."/>
            <person name="Kuo A."/>
            <person name="Riley R."/>
            <person name="Clum A."/>
            <person name="Nolan M."/>
            <person name="Lipzen A."/>
            <person name="Salamov A."/>
            <person name="Henrissat B."/>
            <person name="Wiebenga A."/>
            <person name="De Vries R.P."/>
            <person name="Grigoriev I.V."/>
            <person name="Mortensen U.H."/>
            <person name="Andersen M.R."/>
            <person name="Baker S.E."/>
        </authorList>
    </citation>
    <scope>NUCLEOTIDE SEQUENCE [LARGE SCALE GENOMIC DNA]</scope>
    <source>
        <strain evidence="1 2">JOP 1030-1</strain>
    </source>
</reference>
<dbReference type="Proteomes" id="UP000248349">
    <property type="component" value="Unassembled WGS sequence"/>
</dbReference>
<dbReference type="RefSeq" id="XP_025431986.1">
    <property type="nucleotide sequence ID" value="XM_025577354.1"/>
</dbReference>
<organism evidence="1 2">
    <name type="scientific">Aspergillus saccharolyticus JOP 1030-1</name>
    <dbReference type="NCBI Taxonomy" id="1450539"/>
    <lineage>
        <taxon>Eukaryota</taxon>
        <taxon>Fungi</taxon>
        <taxon>Dikarya</taxon>
        <taxon>Ascomycota</taxon>
        <taxon>Pezizomycotina</taxon>
        <taxon>Eurotiomycetes</taxon>
        <taxon>Eurotiomycetidae</taxon>
        <taxon>Eurotiales</taxon>
        <taxon>Aspergillaceae</taxon>
        <taxon>Aspergillus</taxon>
        <taxon>Aspergillus subgen. Circumdati</taxon>
    </lineage>
</organism>
<dbReference type="AlphaFoldDB" id="A0A318ZHZ1"/>
<protein>
    <submittedName>
        <fullName evidence="1">Uncharacterized protein</fullName>
    </submittedName>
</protein>
<proteinExistence type="predicted"/>
<evidence type="ECO:0000313" key="2">
    <source>
        <dbReference type="Proteomes" id="UP000248349"/>
    </source>
</evidence>
<name>A0A318ZHZ1_9EURO</name>
<evidence type="ECO:0000313" key="1">
    <source>
        <dbReference type="EMBL" id="PYH46004.1"/>
    </source>
</evidence>
<keyword evidence="2" id="KW-1185">Reference proteome</keyword>